<comment type="caution">
    <text evidence="1">The sequence shown here is derived from an EMBL/GenBank/DDBJ whole genome shotgun (WGS) entry which is preliminary data.</text>
</comment>
<evidence type="ECO:0000313" key="2">
    <source>
        <dbReference type="Proteomes" id="UP001163603"/>
    </source>
</evidence>
<dbReference type="Proteomes" id="UP001163603">
    <property type="component" value="Chromosome 2"/>
</dbReference>
<protein>
    <submittedName>
        <fullName evidence="1">Uncharacterized protein</fullName>
    </submittedName>
</protein>
<keyword evidence="2" id="KW-1185">Reference proteome</keyword>
<organism evidence="1 2">
    <name type="scientific">Pistacia integerrima</name>
    <dbReference type="NCBI Taxonomy" id="434235"/>
    <lineage>
        <taxon>Eukaryota</taxon>
        <taxon>Viridiplantae</taxon>
        <taxon>Streptophyta</taxon>
        <taxon>Embryophyta</taxon>
        <taxon>Tracheophyta</taxon>
        <taxon>Spermatophyta</taxon>
        <taxon>Magnoliopsida</taxon>
        <taxon>eudicotyledons</taxon>
        <taxon>Gunneridae</taxon>
        <taxon>Pentapetalae</taxon>
        <taxon>rosids</taxon>
        <taxon>malvids</taxon>
        <taxon>Sapindales</taxon>
        <taxon>Anacardiaceae</taxon>
        <taxon>Pistacia</taxon>
    </lineage>
</organism>
<sequence length="66" mass="7348">MTSFQGNEPDDVVVASDRSTREPLESERKIEYTTPLQALLLKQEPIDSDDLDQKPPPPVGVVPINM</sequence>
<gene>
    <name evidence="1" type="ORF">Pint_16028</name>
</gene>
<name>A0ACC0ZC59_9ROSI</name>
<evidence type="ECO:0000313" key="1">
    <source>
        <dbReference type="EMBL" id="KAJ0049156.1"/>
    </source>
</evidence>
<reference evidence="2" key="1">
    <citation type="journal article" date="2023" name="G3 (Bethesda)">
        <title>Genome assembly and association tests identify interacting loci associated with vigor, precocity, and sex in interspecific pistachio rootstocks.</title>
        <authorList>
            <person name="Palmer W."/>
            <person name="Jacygrad E."/>
            <person name="Sagayaradj S."/>
            <person name="Cavanaugh K."/>
            <person name="Han R."/>
            <person name="Bertier L."/>
            <person name="Beede B."/>
            <person name="Kafkas S."/>
            <person name="Golino D."/>
            <person name="Preece J."/>
            <person name="Michelmore R."/>
        </authorList>
    </citation>
    <scope>NUCLEOTIDE SEQUENCE [LARGE SCALE GENOMIC DNA]</scope>
</reference>
<dbReference type="EMBL" id="CM047737">
    <property type="protein sequence ID" value="KAJ0049156.1"/>
    <property type="molecule type" value="Genomic_DNA"/>
</dbReference>
<accession>A0ACC0ZC59</accession>
<proteinExistence type="predicted"/>